<reference evidence="1 2" key="1">
    <citation type="submission" date="2020-08" db="EMBL/GenBank/DDBJ databases">
        <title>Sequencing the genomes of 1000 actinobacteria strains.</title>
        <authorList>
            <person name="Klenk H.-P."/>
        </authorList>
    </citation>
    <scope>NUCLEOTIDE SEQUENCE [LARGE SCALE GENOMIC DNA]</scope>
    <source>
        <strain evidence="1 2">DSM 44230</strain>
    </source>
</reference>
<evidence type="ECO:0000313" key="1">
    <source>
        <dbReference type="EMBL" id="MBB4679508.1"/>
    </source>
</evidence>
<dbReference type="InterPro" id="IPR027417">
    <property type="entry name" value="P-loop_NTPase"/>
</dbReference>
<keyword evidence="2" id="KW-1185">Reference proteome</keyword>
<comment type="caution">
    <text evidence="1">The sequence shown here is derived from an EMBL/GenBank/DDBJ whole genome shotgun (WGS) entry which is preliminary data.</text>
</comment>
<dbReference type="RefSeq" id="WP_185005247.1">
    <property type="nucleotide sequence ID" value="NZ_BAAAUI010000001.1"/>
</dbReference>
<dbReference type="EMBL" id="JACHMH010000001">
    <property type="protein sequence ID" value="MBB4679508.1"/>
    <property type="molecule type" value="Genomic_DNA"/>
</dbReference>
<name>A0A7W7FWE0_9PSEU</name>
<dbReference type="AlphaFoldDB" id="A0A7W7FWE0"/>
<organism evidence="1 2">
    <name type="scientific">Crossiella cryophila</name>
    <dbReference type="NCBI Taxonomy" id="43355"/>
    <lineage>
        <taxon>Bacteria</taxon>
        <taxon>Bacillati</taxon>
        <taxon>Actinomycetota</taxon>
        <taxon>Actinomycetes</taxon>
        <taxon>Pseudonocardiales</taxon>
        <taxon>Pseudonocardiaceae</taxon>
        <taxon>Crossiella</taxon>
    </lineage>
</organism>
<dbReference type="SUPFAM" id="SSF52540">
    <property type="entry name" value="P-loop containing nucleoside triphosphate hydrolases"/>
    <property type="match status" value="1"/>
</dbReference>
<dbReference type="Proteomes" id="UP000533598">
    <property type="component" value="Unassembled WGS sequence"/>
</dbReference>
<accession>A0A7W7FWE0</accession>
<protein>
    <submittedName>
        <fullName evidence="1">Uncharacterized protein</fullName>
    </submittedName>
</protein>
<sequence length="272" mass="28714">MMALIVIISGKSSPGTTTTVAALAYGWPAPLVVADCDPAGGDLATGWLSPWWLNGRLHPERGLLSFCTATRHTTSITADLLTPHLQAVPPAPRARLLSGLADPAQAISLQEGGWIRLAHALTALSTVPSGPVDVLADGGRLTAEAEAPWPVLEAADLVLLAVRPVPRHLHSAQPALTLLRQRIPQDRLGLAVCGTGQLGVREAHTVLGIPARLGLPEDPETARVFSDGLHHDKKVRRTTLARTAARAAARLHQAGTTIRLAHWTPTTMGVAR</sequence>
<dbReference type="Gene3D" id="3.40.50.300">
    <property type="entry name" value="P-loop containing nucleotide triphosphate hydrolases"/>
    <property type="match status" value="1"/>
</dbReference>
<proteinExistence type="predicted"/>
<evidence type="ECO:0000313" key="2">
    <source>
        <dbReference type="Proteomes" id="UP000533598"/>
    </source>
</evidence>
<gene>
    <name evidence="1" type="ORF">HNR67_005626</name>
</gene>